<name>A0A3N4LNX9_9PEZI</name>
<organism evidence="2 3">
    <name type="scientific">Terfezia boudieri ATCC MYA-4762</name>
    <dbReference type="NCBI Taxonomy" id="1051890"/>
    <lineage>
        <taxon>Eukaryota</taxon>
        <taxon>Fungi</taxon>
        <taxon>Dikarya</taxon>
        <taxon>Ascomycota</taxon>
        <taxon>Pezizomycotina</taxon>
        <taxon>Pezizomycetes</taxon>
        <taxon>Pezizales</taxon>
        <taxon>Pezizaceae</taxon>
        <taxon>Terfezia</taxon>
    </lineage>
</organism>
<protein>
    <submittedName>
        <fullName evidence="2">Uncharacterized protein</fullName>
    </submittedName>
</protein>
<dbReference type="Proteomes" id="UP000267821">
    <property type="component" value="Unassembled WGS sequence"/>
</dbReference>
<dbReference type="AlphaFoldDB" id="A0A3N4LNX9"/>
<dbReference type="EMBL" id="ML121585">
    <property type="protein sequence ID" value="RPB19685.1"/>
    <property type="molecule type" value="Genomic_DNA"/>
</dbReference>
<feature type="coiled-coil region" evidence="1">
    <location>
        <begin position="59"/>
        <end position="86"/>
    </location>
</feature>
<keyword evidence="3" id="KW-1185">Reference proteome</keyword>
<sequence>MEVPPLLSLALGPLSLCYALTYFVLFANRLCQSHICCCLFQLGGKEREWGNERERVQKEEQTHARKEAVEKKIQEEQRTRGELQTQALIPFIRHRPSSRGGRGFQTAVNEMLTRAVSTYARGNCKRAGASRLWEQGESGRTGPRLGYVEDGKVHIELERVLWMCRNTLAVLPRRESDGQTLRTGKQPETALMFGFC</sequence>
<accession>A0A3N4LNX9</accession>
<evidence type="ECO:0000313" key="3">
    <source>
        <dbReference type="Proteomes" id="UP000267821"/>
    </source>
</evidence>
<reference evidence="2 3" key="1">
    <citation type="journal article" date="2018" name="Nat. Ecol. Evol.">
        <title>Pezizomycetes genomes reveal the molecular basis of ectomycorrhizal truffle lifestyle.</title>
        <authorList>
            <person name="Murat C."/>
            <person name="Payen T."/>
            <person name="Noel B."/>
            <person name="Kuo A."/>
            <person name="Morin E."/>
            <person name="Chen J."/>
            <person name="Kohler A."/>
            <person name="Krizsan K."/>
            <person name="Balestrini R."/>
            <person name="Da Silva C."/>
            <person name="Montanini B."/>
            <person name="Hainaut M."/>
            <person name="Levati E."/>
            <person name="Barry K.W."/>
            <person name="Belfiori B."/>
            <person name="Cichocki N."/>
            <person name="Clum A."/>
            <person name="Dockter R.B."/>
            <person name="Fauchery L."/>
            <person name="Guy J."/>
            <person name="Iotti M."/>
            <person name="Le Tacon F."/>
            <person name="Lindquist E.A."/>
            <person name="Lipzen A."/>
            <person name="Malagnac F."/>
            <person name="Mello A."/>
            <person name="Molinier V."/>
            <person name="Miyauchi S."/>
            <person name="Poulain J."/>
            <person name="Riccioni C."/>
            <person name="Rubini A."/>
            <person name="Sitrit Y."/>
            <person name="Splivallo R."/>
            <person name="Traeger S."/>
            <person name="Wang M."/>
            <person name="Zifcakova L."/>
            <person name="Wipf D."/>
            <person name="Zambonelli A."/>
            <person name="Paolocci F."/>
            <person name="Nowrousian M."/>
            <person name="Ottonello S."/>
            <person name="Baldrian P."/>
            <person name="Spatafora J.W."/>
            <person name="Henrissat B."/>
            <person name="Nagy L.G."/>
            <person name="Aury J.M."/>
            <person name="Wincker P."/>
            <person name="Grigoriev I.V."/>
            <person name="Bonfante P."/>
            <person name="Martin F.M."/>
        </authorList>
    </citation>
    <scope>NUCLEOTIDE SEQUENCE [LARGE SCALE GENOMIC DNA]</scope>
    <source>
        <strain evidence="2 3">ATCC MYA-4762</strain>
    </source>
</reference>
<evidence type="ECO:0000256" key="1">
    <source>
        <dbReference type="SAM" id="Coils"/>
    </source>
</evidence>
<proteinExistence type="predicted"/>
<evidence type="ECO:0000313" key="2">
    <source>
        <dbReference type="EMBL" id="RPB19685.1"/>
    </source>
</evidence>
<keyword evidence="1" id="KW-0175">Coiled coil</keyword>
<gene>
    <name evidence="2" type="ORF">L211DRAFT_592859</name>
</gene>
<dbReference type="InParanoid" id="A0A3N4LNX9"/>